<dbReference type="VEuPathDB" id="FungiDB:A1O9_05906"/>
<evidence type="ECO:0008006" key="5">
    <source>
        <dbReference type="Google" id="ProtNLM"/>
    </source>
</evidence>
<dbReference type="PANTHER" id="PTHR37919">
    <property type="entry name" value="PROTEIN CBG05606"/>
    <property type="match status" value="1"/>
</dbReference>
<comment type="caution">
    <text evidence="3">The sequence shown here is derived from an EMBL/GenBank/DDBJ whole genome shotgun (WGS) entry which is preliminary data.</text>
</comment>
<dbReference type="RefSeq" id="XP_013260573.1">
    <property type="nucleotide sequence ID" value="XM_013405119.1"/>
</dbReference>
<keyword evidence="2" id="KW-0812">Transmembrane</keyword>
<feature type="transmembrane region" description="Helical" evidence="2">
    <location>
        <begin position="37"/>
        <end position="57"/>
    </location>
</feature>
<keyword evidence="2" id="KW-0472">Membrane</keyword>
<protein>
    <recommendedName>
        <fullName evidence="5">EXPERA domain-containing protein</fullName>
    </recommendedName>
</protein>
<keyword evidence="2" id="KW-1133">Transmembrane helix</keyword>
<evidence type="ECO:0000313" key="3">
    <source>
        <dbReference type="EMBL" id="KEF57983.1"/>
    </source>
</evidence>
<evidence type="ECO:0000256" key="2">
    <source>
        <dbReference type="SAM" id="Phobius"/>
    </source>
</evidence>
<evidence type="ECO:0000313" key="4">
    <source>
        <dbReference type="Proteomes" id="UP000027920"/>
    </source>
</evidence>
<dbReference type="OrthoDB" id="60858at2759"/>
<feature type="region of interest" description="Disordered" evidence="1">
    <location>
        <begin position="1"/>
        <end position="23"/>
    </location>
</feature>
<organism evidence="3 4">
    <name type="scientific">Exophiala aquamarina CBS 119918</name>
    <dbReference type="NCBI Taxonomy" id="1182545"/>
    <lineage>
        <taxon>Eukaryota</taxon>
        <taxon>Fungi</taxon>
        <taxon>Dikarya</taxon>
        <taxon>Ascomycota</taxon>
        <taxon>Pezizomycotina</taxon>
        <taxon>Eurotiomycetes</taxon>
        <taxon>Chaetothyriomycetidae</taxon>
        <taxon>Chaetothyriales</taxon>
        <taxon>Herpotrichiellaceae</taxon>
        <taxon>Exophiala</taxon>
    </lineage>
</organism>
<name>A0A072PFD2_9EURO</name>
<proteinExistence type="predicted"/>
<dbReference type="HOGENOM" id="CLU_076143_0_0_1"/>
<gene>
    <name evidence="3" type="ORF">A1O9_05906</name>
</gene>
<accession>A0A072PFD2</accession>
<evidence type="ECO:0000256" key="1">
    <source>
        <dbReference type="SAM" id="MobiDB-lite"/>
    </source>
</evidence>
<feature type="transmembrane region" description="Helical" evidence="2">
    <location>
        <begin position="191"/>
        <end position="212"/>
    </location>
</feature>
<dbReference type="EMBL" id="AMGV01000004">
    <property type="protein sequence ID" value="KEF57983.1"/>
    <property type="molecule type" value="Genomic_DNA"/>
</dbReference>
<dbReference type="STRING" id="1182545.A0A072PFD2"/>
<feature type="transmembrane region" description="Helical" evidence="2">
    <location>
        <begin position="149"/>
        <end position="171"/>
    </location>
</feature>
<sequence>MAVSSQATNKKSRSNRPSAAKRDAGSTRFIHTIPPMFMIWLTFSLPLVMWDTGYIFLRPHSMPGGKYHSPVWKLYALYGTVDHVYGWPAWDSHSGFTAAQASLNVIETVMYIYYLVVIWRSSAKDLYAFRDIETLFLGNRQKTVSGPGIATAVLVLFSATVMTISKTVLYWANEYFSGFASIGHNAAWDLFWLWILPNGLWIIFPGYIAYLLGDELVNALEGASGNERED</sequence>
<dbReference type="AlphaFoldDB" id="A0A072PFD2"/>
<dbReference type="Proteomes" id="UP000027920">
    <property type="component" value="Unassembled WGS sequence"/>
</dbReference>
<dbReference type="PANTHER" id="PTHR37919:SF2">
    <property type="entry name" value="EXPERA DOMAIN-CONTAINING PROTEIN"/>
    <property type="match status" value="1"/>
</dbReference>
<dbReference type="GeneID" id="25280826"/>
<reference evidence="3 4" key="1">
    <citation type="submission" date="2013-03" db="EMBL/GenBank/DDBJ databases">
        <title>The Genome Sequence of Exophiala aquamarina CBS 119918.</title>
        <authorList>
            <consortium name="The Broad Institute Genomics Platform"/>
            <person name="Cuomo C."/>
            <person name="de Hoog S."/>
            <person name="Gorbushina A."/>
            <person name="Walker B."/>
            <person name="Young S.K."/>
            <person name="Zeng Q."/>
            <person name="Gargeya S."/>
            <person name="Fitzgerald M."/>
            <person name="Haas B."/>
            <person name="Abouelleil A."/>
            <person name="Allen A.W."/>
            <person name="Alvarado L."/>
            <person name="Arachchi H.M."/>
            <person name="Berlin A.M."/>
            <person name="Chapman S.B."/>
            <person name="Gainer-Dewar J."/>
            <person name="Goldberg J."/>
            <person name="Griggs A."/>
            <person name="Gujja S."/>
            <person name="Hansen M."/>
            <person name="Howarth C."/>
            <person name="Imamovic A."/>
            <person name="Ireland A."/>
            <person name="Larimer J."/>
            <person name="McCowan C."/>
            <person name="Murphy C."/>
            <person name="Pearson M."/>
            <person name="Poon T.W."/>
            <person name="Priest M."/>
            <person name="Roberts A."/>
            <person name="Saif S."/>
            <person name="Shea T."/>
            <person name="Sisk P."/>
            <person name="Sykes S."/>
            <person name="Wortman J."/>
            <person name="Nusbaum C."/>
            <person name="Birren B."/>
        </authorList>
    </citation>
    <scope>NUCLEOTIDE SEQUENCE [LARGE SCALE GENOMIC DNA]</scope>
    <source>
        <strain evidence="3 4">CBS 119918</strain>
    </source>
</reference>
<keyword evidence="4" id="KW-1185">Reference proteome</keyword>